<dbReference type="Proteomes" id="UP000176998">
    <property type="component" value="Unassembled WGS sequence"/>
</dbReference>
<evidence type="ECO:0000313" key="1">
    <source>
        <dbReference type="EMBL" id="OHE92619.1"/>
    </source>
</evidence>
<sequence>MLELRLSSTADAARFALPQFCEERHIQQGALTRRSGYQPTRRIWVTTLFLLLGVGAQCNFGYHVRIKSWPAILMVRIKHKPCVCNPNHGPHERIHSQFHVTPTLPSHTTETLV</sequence>
<organism evidence="1 2">
    <name type="scientific">Colletotrichum orchidophilum</name>
    <dbReference type="NCBI Taxonomy" id="1209926"/>
    <lineage>
        <taxon>Eukaryota</taxon>
        <taxon>Fungi</taxon>
        <taxon>Dikarya</taxon>
        <taxon>Ascomycota</taxon>
        <taxon>Pezizomycotina</taxon>
        <taxon>Sordariomycetes</taxon>
        <taxon>Hypocreomycetidae</taxon>
        <taxon>Glomerellales</taxon>
        <taxon>Glomerellaceae</taxon>
        <taxon>Colletotrichum</taxon>
    </lineage>
</organism>
<comment type="caution">
    <text evidence="1">The sequence shown here is derived from an EMBL/GenBank/DDBJ whole genome shotgun (WGS) entry which is preliminary data.</text>
</comment>
<gene>
    <name evidence="1" type="ORF">CORC01_12065</name>
</gene>
<keyword evidence="2" id="KW-1185">Reference proteome</keyword>
<reference evidence="1 2" key="1">
    <citation type="submission" date="2016-09" db="EMBL/GenBank/DDBJ databases">
        <authorList>
            <person name="Capua I."/>
            <person name="De Benedictis P."/>
            <person name="Joannis T."/>
            <person name="Lombin L.H."/>
            <person name="Cattoli G."/>
        </authorList>
    </citation>
    <scope>NUCLEOTIDE SEQUENCE [LARGE SCALE GENOMIC DNA]</scope>
    <source>
        <strain evidence="1 2">IMI 309357</strain>
    </source>
</reference>
<evidence type="ECO:0000313" key="2">
    <source>
        <dbReference type="Proteomes" id="UP000176998"/>
    </source>
</evidence>
<dbReference type="AlphaFoldDB" id="A0A1G4ATX1"/>
<accession>A0A1G4ATX1</accession>
<name>A0A1G4ATX1_9PEZI</name>
<dbReference type="GeneID" id="34565197"/>
<dbReference type="EMBL" id="MJBS01000142">
    <property type="protein sequence ID" value="OHE92619.1"/>
    <property type="molecule type" value="Genomic_DNA"/>
</dbReference>
<proteinExistence type="predicted"/>
<protein>
    <submittedName>
        <fullName evidence="1">Uncharacterized protein</fullName>
    </submittedName>
</protein>
<dbReference type="RefSeq" id="XP_022469788.1">
    <property type="nucleotide sequence ID" value="XM_022623687.1"/>
</dbReference>